<keyword evidence="8 13" id="KW-0472">Membrane</keyword>
<evidence type="ECO:0000256" key="13">
    <source>
        <dbReference type="SAM" id="Phobius"/>
    </source>
</evidence>
<dbReference type="InterPro" id="IPR050324">
    <property type="entry name" value="CDP-alcohol_PTase-I"/>
</dbReference>
<dbReference type="Pfam" id="PF01066">
    <property type="entry name" value="CDP-OH_P_transf"/>
    <property type="match status" value="1"/>
</dbReference>
<feature type="transmembrane region" description="Helical" evidence="13">
    <location>
        <begin position="138"/>
        <end position="157"/>
    </location>
</feature>
<evidence type="ECO:0000313" key="14">
    <source>
        <dbReference type="EMBL" id="GAA1782882.1"/>
    </source>
</evidence>
<evidence type="ECO:0000256" key="4">
    <source>
        <dbReference type="ARBA" id="ARBA00022679"/>
    </source>
</evidence>
<evidence type="ECO:0000256" key="11">
    <source>
        <dbReference type="NCBIfam" id="TIGR00560"/>
    </source>
</evidence>
<dbReference type="InterPro" id="IPR004570">
    <property type="entry name" value="Phosphatidylglycerol_P_synth"/>
</dbReference>
<evidence type="ECO:0000256" key="7">
    <source>
        <dbReference type="ARBA" id="ARBA00023098"/>
    </source>
</evidence>
<evidence type="ECO:0000256" key="12">
    <source>
        <dbReference type="RuleBase" id="RU003750"/>
    </source>
</evidence>
<comment type="subcellular location">
    <subcellularLocation>
        <location evidence="1">Membrane</location>
        <topology evidence="1">Multi-pass membrane protein</topology>
    </subcellularLocation>
</comment>
<gene>
    <name evidence="14" type="primary">pgsA</name>
    <name evidence="14" type="ORF">GCM10009811_05410</name>
</gene>
<dbReference type="NCBIfam" id="TIGR00560">
    <property type="entry name" value="pgsA"/>
    <property type="match status" value="1"/>
</dbReference>
<name>A0ABN2LBF6_9MICO</name>
<keyword evidence="7" id="KW-0443">Lipid metabolism</keyword>
<dbReference type="Proteomes" id="UP001499938">
    <property type="component" value="Unassembled WGS sequence"/>
</dbReference>
<evidence type="ECO:0000256" key="6">
    <source>
        <dbReference type="ARBA" id="ARBA00022989"/>
    </source>
</evidence>
<dbReference type="Gene3D" id="1.20.120.1760">
    <property type="match status" value="1"/>
</dbReference>
<dbReference type="EMBL" id="BAAAPO010000008">
    <property type="protein sequence ID" value="GAA1782882.1"/>
    <property type="molecule type" value="Genomic_DNA"/>
</dbReference>
<keyword evidence="3" id="KW-0444">Lipid biosynthesis</keyword>
<keyword evidence="5 13" id="KW-0812">Transmembrane</keyword>
<keyword evidence="4 12" id="KW-0808">Transferase</keyword>
<comment type="similarity">
    <text evidence="2 12">Belongs to the CDP-alcohol phosphatidyltransferase class-I family.</text>
</comment>
<dbReference type="InterPro" id="IPR048254">
    <property type="entry name" value="CDP_ALCOHOL_P_TRANSF_CS"/>
</dbReference>
<keyword evidence="9" id="KW-0594">Phospholipid biosynthesis</keyword>
<accession>A0ABN2LBF6</accession>
<organism evidence="14 15">
    <name type="scientific">Nostocoides veronense</name>
    <dbReference type="NCBI Taxonomy" id="330836"/>
    <lineage>
        <taxon>Bacteria</taxon>
        <taxon>Bacillati</taxon>
        <taxon>Actinomycetota</taxon>
        <taxon>Actinomycetes</taxon>
        <taxon>Micrococcales</taxon>
        <taxon>Intrasporangiaceae</taxon>
        <taxon>Nostocoides</taxon>
    </lineage>
</organism>
<dbReference type="PIRSF" id="PIRSF000847">
    <property type="entry name" value="Phos_ph_gly_syn"/>
    <property type="match status" value="1"/>
</dbReference>
<feature type="transmembrane region" description="Helical" evidence="13">
    <location>
        <begin position="12"/>
        <end position="33"/>
    </location>
</feature>
<dbReference type="RefSeq" id="WP_344080928.1">
    <property type="nucleotide sequence ID" value="NZ_BAAAPO010000008.1"/>
</dbReference>
<dbReference type="EC" id="2.7.8.5" evidence="11"/>
<dbReference type="InterPro" id="IPR000462">
    <property type="entry name" value="CDP-OH_P_trans"/>
</dbReference>
<sequence length="209" mass="22985">MTDPVVKVSNWNLPNALTVLRIALVPFFGWLLLAEHGSDDTLRWWAAGLFALAIATDRIDGDLARKRGLVTDFGKVTDPIADKALTGMAFVGLSVLGELPWWITIAVLVREWGITIMRFVVIRHGVMPAGRGGKTKTALQSVALLMFILPLWTFPLADALHVIAWLVMIAAVVLTLVTGIDIVVKALRLRQTSERAAMKRARRAARDGR</sequence>
<dbReference type="InterPro" id="IPR043130">
    <property type="entry name" value="CDP-OH_PTrfase_TM_dom"/>
</dbReference>
<evidence type="ECO:0000256" key="1">
    <source>
        <dbReference type="ARBA" id="ARBA00004141"/>
    </source>
</evidence>
<reference evidence="14 15" key="1">
    <citation type="journal article" date="2019" name="Int. J. Syst. Evol. Microbiol.">
        <title>The Global Catalogue of Microorganisms (GCM) 10K type strain sequencing project: providing services to taxonomists for standard genome sequencing and annotation.</title>
        <authorList>
            <consortium name="The Broad Institute Genomics Platform"/>
            <consortium name="The Broad Institute Genome Sequencing Center for Infectious Disease"/>
            <person name="Wu L."/>
            <person name="Ma J."/>
        </authorList>
    </citation>
    <scope>NUCLEOTIDE SEQUENCE [LARGE SCALE GENOMIC DNA]</scope>
    <source>
        <strain evidence="14 15">JCM 15592</strain>
    </source>
</reference>
<evidence type="ECO:0000256" key="2">
    <source>
        <dbReference type="ARBA" id="ARBA00010441"/>
    </source>
</evidence>
<proteinExistence type="inferred from homology"/>
<evidence type="ECO:0000256" key="9">
    <source>
        <dbReference type="ARBA" id="ARBA00023209"/>
    </source>
</evidence>
<comment type="caution">
    <text evidence="14">The sequence shown here is derived from an EMBL/GenBank/DDBJ whole genome shotgun (WGS) entry which is preliminary data.</text>
</comment>
<dbReference type="PANTHER" id="PTHR14269:SF52">
    <property type="entry name" value="PHOSPHATIDYLGLYCEROPHOSPHATE SYNTHASE-RELATED"/>
    <property type="match status" value="1"/>
</dbReference>
<keyword evidence="15" id="KW-1185">Reference proteome</keyword>
<keyword evidence="6 13" id="KW-1133">Transmembrane helix</keyword>
<feature type="transmembrane region" description="Helical" evidence="13">
    <location>
        <begin position="163"/>
        <end position="184"/>
    </location>
</feature>
<evidence type="ECO:0000256" key="3">
    <source>
        <dbReference type="ARBA" id="ARBA00022516"/>
    </source>
</evidence>
<evidence type="ECO:0000256" key="8">
    <source>
        <dbReference type="ARBA" id="ARBA00023136"/>
    </source>
</evidence>
<evidence type="ECO:0000256" key="5">
    <source>
        <dbReference type="ARBA" id="ARBA00022692"/>
    </source>
</evidence>
<dbReference type="PANTHER" id="PTHR14269">
    <property type="entry name" value="CDP-DIACYLGLYCEROL--GLYCEROL-3-PHOSPHATE 3-PHOSPHATIDYLTRANSFERASE-RELATED"/>
    <property type="match status" value="1"/>
</dbReference>
<dbReference type="PROSITE" id="PS00379">
    <property type="entry name" value="CDP_ALCOHOL_P_TRANSF"/>
    <property type="match status" value="1"/>
</dbReference>
<keyword evidence="10" id="KW-1208">Phospholipid metabolism</keyword>
<protein>
    <recommendedName>
        <fullName evidence="11">CDP-diacylglycerol--glycerol-3-phosphate 3-phosphatidyltransferase</fullName>
        <ecNumber evidence="11">2.7.8.5</ecNumber>
    </recommendedName>
</protein>
<evidence type="ECO:0000313" key="15">
    <source>
        <dbReference type="Proteomes" id="UP001499938"/>
    </source>
</evidence>
<evidence type="ECO:0000256" key="10">
    <source>
        <dbReference type="ARBA" id="ARBA00023264"/>
    </source>
</evidence>